<dbReference type="EMBL" id="JACHDZ010000002">
    <property type="protein sequence ID" value="MBB5343335.1"/>
    <property type="molecule type" value="Genomic_DNA"/>
</dbReference>
<proteinExistence type="predicted"/>
<comment type="caution">
    <text evidence="1">The sequence shown here is derived from an EMBL/GenBank/DDBJ whole genome shotgun (WGS) entry which is preliminary data.</text>
</comment>
<dbReference type="AlphaFoldDB" id="A0A7W8J631"/>
<sequence length="136" mass="15151">MKTTKPQPVNRKQVEQFLASTQNKSVAARKNLAIDAEAAYQIAYEAMLKGSLALMLSHGSRARVQLGHHRVIIEFSQQHLDPALAPTFALFDRMRRKRNDAFYDIALITATEAEEAVVTAENYLALVANDIAGRLK</sequence>
<name>A0A7W8J631_9BACT</name>
<protein>
    <submittedName>
        <fullName evidence="1">Uncharacterized protein (UPF0332 family)</fullName>
    </submittedName>
</protein>
<reference evidence="1 2" key="1">
    <citation type="submission" date="2020-08" db="EMBL/GenBank/DDBJ databases">
        <title>Genomic Encyclopedia of Type Strains, Phase IV (KMG-V): Genome sequencing to study the core and pangenomes of soil and plant-associated prokaryotes.</title>
        <authorList>
            <person name="Whitman W."/>
        </authorList>
    </citation>
    <scope>NUCLEOTIDE SEQUENCE [LARGE SCALE GENOMIC DNA]</scope>
    <source>
        <strain evidence="1 2">M8US30</strain>
    </source>
</reference>
<gene>
    <name evidence="1" type="ORF">HDF10_001310</name>
</gene>
<evidence type="ECO:0000313" key="1">
    <source>
        <dbReference type="EMBL" id="MBB5343335.1"/>
    </source>
</evidence>
<evidence type="ECO:0000313" key="2">
    <source>
        <dbReference type="Proteomes" id="UP000569092"/>
    </source>
</evidence>
<accession>A0A7W8J631</accession>
<dbReference type="Proteomes" id="UP000569092">
    <property type="component" value="Unassembled WGS sequence"/>
</dbReference>
<dbReference type="Gene3D" id="1.20.120.330">
    <property type="entry name" value="Nucleotidyltransferases domain 2"/>
    <property type="match status" value="1"/>
</dbReference>
<organism evidence="1 2">
    <name type="scientific">Tunturiibacter lichenicola</name>
    <dbReference type="NCBI Taxonomy" id="2051959"/>
    <lineage>
        <taxon>Bacteria</taxon>
        <taxon>Pseudomonadati</taxon>
        <taxon>Acidobacteriota</taxon>
        <taxon>Terriglobia</taxon>
        <taxon>Terriglobales</taxon>
        <taxon>Acidobacteriaceae</taxon>
        <taxon>Tunturiibacter</taxon>
    </lineage>
</organism>